<reference evidence="2" key="1">
    <citation type="journal article" date="2021" name="Nat. Commun.">
        <title>Genetic determinants of endophytism in the Arabidopsis root mycobiome.</title>
        <authorList>
            <person name="Mesny F."/>
            <person name="Miyauchi S."/>
            <person name="Thiergart T."/>
            <person name="Pickel B."/>
            <person name="Atanasova L."/>
            <person name="Karlsson M."/>
            <person name="Huettel B."/>
            <person name="Barry K.W."/>
            <person name="Haridas S."/>
            <person name="Chen C."/>
            <person name="Bauer D."/>
            <person name="Andreopoulos W."/>
            <person name="Pangilinan J."/>
            <person name="LaButti K."/>
            <person name="Riley R."/>
            <person name="Lipzen A."/>
            <person name="Clum A."/>
            <person name="Drula E."/>
            <person name="Henrissat B."/>
            <person name="Kohler A."/>
            <person name="Grigoriev I.V."/>
            <person name="Martin F.M."/>
            <person name="Hacquard S."/>
        </authorList>
    </citation>
    <scope>NUCLEOTIDE SEQUENCE</scope>
    <source>
        <strain evidence="2">MPI-SDFR-AT-0117</strain>
    </source>
</reference>
<evidence type="ECO:0000313" key="2">
    <source>
        <dbReference type="EMBL" id="KAH6694038.1"/>
    </source>
</evidence>
<dbReference type="Proteomes" id="UP000770015">
    <property type="component" value="Unassembled WGS sequence"/>
</dbReference>
<evidence type="ECO:0000313" key="3">
    <source>
        <dbReference type="Proteomes" id="UP000770015"/>
    </source>
</evidence>
<gene>
    <name evidence="2" type="ORF">F5X68DRAFT_48613</name>
</gene>
<organism evidence="2 3">
    <name type="scientific">Plectosphaerella plurivora</name>
    <dbReference type="NCBI Taxonomy" id="936078"/>
    <lineage>
        <taxon>Eukaryota</taxon>
        <taxon>Fungi</taxon>
        <taxon>Dikarya</taxon>
        <taxon>Ascomycota</taxon>
        <taxon>Pezizomycotina</taxon>
        <taxon>Sordariomycetes</taxon>
        <taxon>Hypocreomycetidae</taxon>
        <taxon>Glomerellales</taxon>
        <taxon>Plectosphaerellaceae</taxon>
        <taxon>Plectosphaerella</taxon>
    </lineage>
</organism>
<feature type="compositionally biased region" description="Basic residues" evidence="1">
    <location>
        <begin position="84"/>
        <end position="96"/>
    </location>
</feature>
<keyword evidence="3" id="KW-1185">Reference proteome</keyword>
<feature type="compositionally biased region" description="Basic and acidic residues" evidence="1">
    <location>
        <begin position="146"/>
        <end position="165"/>
    </location>
</feature>
<dbReference type="OrthoDB" id="4825861at2759"/>
<name>A0A9P8VJU5_9PEZI</name>
<dbReference type="AlphaFoldDB" id="A0A9P8VJU5"/>
<feature type="region of interest" description="Disordered" evidence="1">
    <location>
        <begin position="11"/>
        <end position="96"/>
    </location>
</feature>
<comment type="caution">
    <text evidence="2">The sequence shown here is derived from an EMBL/GenBank/DDBJ whole genome shotgun (WGS) entry which is preliminary data.</text>
</comment>
<feature type="compositionally biased region" description="Low complexity" evidence="1">
    <location>
        <begin position="15"/>
        <end position="39"/>
    </location>
</feature>
<feature type="region of interest" description="Disordered" evidence="1">
    <location>
        <begin position="132"/>
        <end position="168"/>
    </location>
</feature>
<dbReference type="EMBL" id="JAGSXJ010000003">
    <property type="protein sequence ID" value="KAH6694038.1"/>
    <property type="molecule type" value="Genomic_DNA"/>
</dbReference>
<sequence>MAILDHFRFTSSRKASYVSSDAASQSSSRSNKSNKANSSTLKLAKSFSWKTDISTSSDDSNDSNPSGGMCNTNDRPEKGVPSWLKKKNKKDTKKNKILHPSEKPLTLDNIQHQEMLSHFTWTFGNRRDSYDPADIDGISPGTSRRPSFDGDHRPMPAGHEQDNVHEAPMFLTPDSNLYSRRQAVQMSE</sequence>
<accession>A0A9P8VJU5</accession>
<protein>
    <submittedName>
        <fullName evidence="2">Uncharacterized protein</fullName>
    </submittedName>
</protein>
<evidence type="ECO:0000256" key="1">
    <source>
        <dbReference type="SAM" id="MobiDB-lite"/>
    </source>
</evidence>
<proteinExistence type="predicted"/>
<feature type="compositionally biased region" description="Low complexity" evidence="1">
    <location>
        <begin position="51"/>
        <end position="66"/>
    </location>
</feature>